<proteinExistence type="predicted"/>
<accession>A0AAN7UIC6</accession>
<evidence type="ECO:0000256" key="1">
    <source>
        <dbReference type="SAM" id="Phobius"/>
    </source>
</evidence>
<dbReference type="Proteomes" id="UP001305414">
    <property type="component" value="Unassembled WGS sequence"/>
</dbReference>
<keyword evidence="3" id="KW-1185">Reference proteome</keyword>
<name>A0AAN7UIC6_9PEZI</name>
<protein>
    <submittedName>
        <fullName evidence="2">Uncharacterized protein</fullName>
    </submittedName>
</protein>
<gene>
    <name evidence="2" type="ORF">RRF57_004584</name>
</gene>
<keyword evidence="1" id="KW-0812">Transmembrane</keyword>
<keyword evidence="1" id="KW-0472">Membrane</keyword>
<evidence type="ECO:0000313" key="2">
    <source>
        <dbReference type="EMBL" id="KAK5628869.1"/>
    </source>
</evidence>
<feature type="transmembrane region" description="Helical" evidence="1">
    <location>
        <begin position="12"/>
        <end position="35"/>
    </location>
</feature>
<organism evidence="2 3">
    <name type="scientific">Xylaria bambusicola</name>
    <dbReference type="NCBI Taxonomy" id="326684"/>
    <lineage>
        <taxon>Eukaryota</taxon>
        <taxon>Fungi</taxon>
        <taxon>Dikarya</taxon>
        <taxon>Ascomycota</taxon>
        <taxon>Pezizomycotina</taxon>
        <taxon>Sordariomycetes</taxon>
        <taxon>Xylariomycetidae</taxon>
        <taxon>Xylariales</taxon>
        <taxon>Xylariaceae</taxon>
        <taxon>Xylaria</taxon>
    </lineage>
</organism>
<dbReference type="AlphaFoldDB" id="A0AAN7UIC6"/>
<keyword evidence="1" id="KW-1133">Transmembrane helix</keyword>
<sequence>MVVELEQIISLPVWEGVAITLILLSAICVALRVFINTTGLKKFGFDDGQSNFKVQSVVAVSELVR</sequence>
<reference evidence="2 3" key="1">
    <citation type="submission" date="2023-10" db="EMBL/GenBank/DDBJ databases">
        <title>Draft genome sequence of Xylaria bambusicola isolate GMP-LS, the root and basal stem rot pathogen of sugarcane in Indonesia.</title>
        <authorList>
            <person name="Selvaraj P."/>
            <person name="Muralishankar V."/>
            <person name="Muruganantham S."/>
            <person name="Sp S."/>
            <person name="Haryani S."/>
            <person name="Lau K.J.X."/>
            <person name="Naqvi N.I."/>
        </authorList>
    </citation>
    <scope>NUCLEOTIDE SEQUENCE [LARGE SCALE GENOMIC DNA]</scope>
    <source>
        <strain evidence="2">GMP-LS</strain>
    </source>
</reference>
<evidence type="ECO:0000313" key="3">
    <source>
        <dbReference type="Proteomes" id="UP001305414"/>
    </source>
</evidence>
<dbReference type="EMBL" id="JAWHQM010000009">
    <property type="protein sequence ID" value="KAK5628869.1"/>
    <property type="molecule type" value="Genomic_DNA"/>
</dbReference>
<comment type="caution">
    <text evidence="2">The sequence shown here is derived from an EMBL/GenBank/DDBJ whole genome shotgun (WGS) entry which is preliminary data.</text>
</comment>